<dbReference type="InterPro" id="IPR001604">
    <property type="entry name" value="Endo_G_ENPP1-like_dom"/>
</dbReference>
<dbReference type="InterPro" id="IPR020821">
    <property type="entry name" value="ENPP1-3/EXOG-like_nuc-like"/>
</dbReference>
<evidence type="ECO:0000256" key="2">
    <source>
        <dbReference type="PIRSR" id="PIRSR640255-1"/>
    </source>
</evidence>
<evidence type="ECO:0000256" key="4">
    <source>
        <dbReference type="SAM" id="Phobius"/>
    </source>
</evidence>
<reference evidence="7" key="1">
    <citation type="submission" date="2022-07" db="EMBL/GenBank/DDBJ databases">
        <title>Genome analysis of Parmales, a sister group of diatoms, reveals the evolutionary specialization of diatoms from phago-mixotrophs to photoautotrophs.</title>
        <authorList>
            <person name="Ban H."/>
            <person name="Sato S."/>
            <person name="Yoshikawa S."/>
            <person name="Kazumasa Y."/>
            <person name="Nakamura Y."/>
            <person name="Ichinomiya M."/>
            <person name="Saitoh K."/>
            <person name="Sato N."/>
            <person name="Blanc-Mathieu R."/>
            <person name="Endo H."/>
            <person name="Kuwata A."/>
            <person name="Ogata H."/>
        </authorList>
    </citation>
    <scope>NUCLEOTIDE SEQUENCE</scope>
</reference>
<evidence type="ECO:0000256" key="3">
    <source>
        <dbReference type="PIRSR" id="PIRSR640255-2"/>
    </source>
</evidence>
<gene>
    <name evidence="7" type="ORF">TrRE_jg9902</name>
</gene>
<dbReference type="InterPro" id="IPR044929">
    <property type="entry name" value="DNA/RNA_non-sp_Endonuclease_sf"/>
</dbReference>
<dbReference type="SMART" id="SM00892">
    <property type="entry name" value="Endonuclease_NS"/>
    <property type="match status" value="1"/>
</dbReference>
<dbReference type="Proteomes" id="UP001165082">
    <property type="component" value="Unassembled WGS sequence"/>
</dbReference>
<feature type="active site" description="Proton acceptor" evidence="2">
    <location>
        <position position="833"/>
    </location>
</feature>
<dbReference type="PANTHER" id="PTHR13966">
    <property type="entry name" value="ENDONUCLEASE RELATED"/>
    <property type="match status" value="1"/>
</dbReference>
<evidence type="ECO:0000313" key="8">
    <source>
        <dbReference type="Proteomes" id="UP001165082"/>
    </source>
</evidence>
<dbReference type="GO" id="GO:0016787">
    <property type="term" value="F:hydrolase activity"/>
    <property type="evidence" value="ECO:0007669"/>
    <property type="project" value="InterPro"/>
</dbReference>
<evidence type="ECO:0000259" key="5">
    <source>
        <dbReference type="SMART" id="SM00477"/>
    </source>
</evidence>
<feature type="binding site" evidence="3">
    <location>
        <position position="864"/>
    </location>
    <ligand>
        <name>Mg(2+)</name>
        <dbReference type="ChEBI" id="CHEBI:18420"/>
        <note>catalytic</note>
    </ligand>
</feature>
<organism evidence="7 8">
    <name type="scientific">Triparma retinervis</name>
    <dbReference type="NCBI Taxonomy" id="2557542"/>
    <lineage>
        <taxon>Eukaryota</taxon>
        <taxon>Sar</taxon>
        <taxon>Stramenopiles</taxon>
        <taxon>Ochrophyta</taxon>
        <taxon>Bolidophyceae</taxon>
        <taxon>Parmales</taxon>
        <taxon>Triparmaceae</taxon>
        <taxon>Triparma</taxon>
    </lineage>
</organism>
<feature type="transmembrane region" description="Helical" evidence="4">
    <location>
        <begin position="77"/>
        <end position="98"/>
    </location>
</feature>
<evidence type="ECO:0008006" key="9">
    <source>
        <dbReference type="Google" id="ProtNLM"/>
    </source>
</evidence>
<dbReference type="PANTHER" id="PTHR13966:SF5">
    <property type="entry name" value="ENDONUCLEASE G, MITOCHONDRIAL"/>
    <property type="match status" value="1"/>
</dbReference>
<dbReference type="OrthoDB" id="71144at2759"/>
<name>A0A9W7E4F2_9STRA</name>
<dbReference type="GO" id="GO:0004519">
    <property type="term" value="F:endonuclease activity"/>
    <property type="evidence" value="ECO:0007669"/>
    <property type="project" value="TreeGrafter"/>
</dbReference>
<dbReference type="AlphaFoldDB" id="A0A9W7E4F2"/>
<dbReference type="Pfam" id="PF01223">
    <property type="entry name" value="Endonuclease_NS"/>
    <property type="match status" value="1"/>
</dbReference>
<dbReference type="InterPro" id="IPR044925">
    <property type="entry name" value="His-Me_finger_sf"/>
</dbReference>
<dbReference type="SMART" id="SM00477">
    <property type="entry name" value="NUC"/>
    <property type="match status" value="1"/>
</dbReference>
<comment type="caution">
    <text evidence="7">The sequence shown here is derived from an EMBL/GenBank/DDBJ whole genome shotgun (WGS) entry which is preliminary data.</text>
</comment>
<accession>A0A9W7E4F2</accession>
<comment type="similarity">
    <text evidence="1">Belongs to the DNA/RNA non-specific endonuclease family.</text>
</comment>
<dbReference type="SUPFAM" id="SSF54060">
    <property type="entry name" value="His-Me finger endonucleases"/>
    <property type="match status" value="1"/>
</dbReference>
<protein>
    <recommendedName>
        <fullName evidence="9">DNA/RNA non-specific endonuclease domain-containing protein</fullName>
    </recommendedName>
</protein>
<dbReference type="InterPro" id="IPR040255">
    <property type="entry name" value="Non-specific_endonuclease"/>
</dbReference>
<dbReference type="Gene3D" id="3.40.570.10">
    <property type="entry name" value="Extracellular Endonuclease, subunit A"/>
    <property type="match status" value="1"/>
</dbReference>
<dbReference type="EMBL" id="BRXZ01002575">
    <property type="protein sequence ID" value="GMH65358.1"/>
    <property type="molecule type" value="Genomic_DNA"/>
</dbReference>
<keyword evidence="4" id="KW-1133">Transmembrane helix</keyword>
<dbReference type="InterPro" id="IPR036392">
    <property type="entry name" value="PLAT/LH2_dom_sf"/>
</dbReference>
<keyword evidence="3" id="KW-0479">Metal-binding</keyword>
<evidence type="ECO:0000256" key="1">
    <source>
        <dbReference type="ARBA" id="ARBA00010052"/>
    </source>
</evidence>
<proteinExistence type="inferred from homology"/>
<keyword evidence="8" id="KW-1185">Reference proteome</keyword>
<sequence>DVVRAKDLQTKGSISAIYHRSNNLVKVLLGPGRSLGYALYAVTVLDAASKLALAQTASILILSTLEQNAATGTPKEMASGLLLLAASLVIVQLLKYFVAGHSGSWFMRRAKYAVTKKDDITPGKKAELTTMEVSTLMQDLYSVKTIFLDHKFELISNIIVEFSGILAIGLFSARLMYVALALYGCGKALSLIDDLMIIHEQHRMADIVRRNASSSNAAAPAEGETEKDLRFFHNVTGGRHMVVKTVGNIYSYCSPVVFLYAAMNFGSLQAQKTDGAITKQELLQSSIYFFLVAITQLKGHGRMTKFLSQMGHCERVLEFHDNNHQLFDFFKTNESAKIPFSKTKDSDRWTWTHSEKTALLLTGILFAAIGAFSIALTQNVDLTCKPIEIMCTHVPDVGSHVSFSAPQEFNLLVGCKISLGVNEILDRCALELQGSQGEEAEEVDFDIVEEEYVSTGVNDTYSADVAGEIEKTVEEQMMAVANPQLQSDSDGSSEFLIAASFESWRGLHRFERNFQEEVAEDVEEGERRLSSGGSISGVGSTFSSTTVNTAYKTKEYTIEIIVGGGRYDGTNNEISIQLFSVDGKTSTNFLNVGKSFKKAETRSVKVADVSEIENVGKVVVTTSGKDGVKFSSILINRKAGSNTYGYALGKMDSSLKCTGSKRKKTWTCSQDVTVERFGEYGKPKEGEDGGGYVPPKPDGDNSGCPVEICNYDMDTFTPKAFGSLSDFTPLALTQLNYEFGTVWNDCAYNGPVRFAYNAVCDGGCQKRAHGFKLSPKKYFPDGDDEGCQQKNGKSYPKYCLSPQKDGKAWSLSGLKSKEIKEACQVKLGHDRGHQIPANNFDYSKSVCKQTNYMTNILPQADMMNRGAWLKTEMMGECWRQHAPLTIIGGAVFLEGSGKTVADIPEWEGDDRSDWFVETHKVKNPAYQWKLMYSAATDKQKADAIAFWMPNHESATNKKIDDYVVSIKMLEDNLAEWGSPEVFDVGGIDKEFWGYAWKDPAGCNRQ</sequence>
<dbReference type="GO" id="GO:0046872">
    <property type="term" value="F:metal ion binding"/>
    <property type="evidence" value="ECO:0007669"/>
    <property type="project" value="UniProtKB-KW"/>
</dbReference>
<keyword evidence="4" id="KW-0472">Membrane</keyword>
<feature type="domain" description="DNA/RNA non-specific endonuclease/pyrophosphatase/phosphodiesterase" evidence="6">
    <location>
        <begin position="736"/>
        <end position="989"/>
    </location>
</feature>
<dbReference type="GO" id="GO:0003676">
    <property type="term" value="F:nucleic acid binding"/>
    <property type="evidence" value="ECO:0007669"/>
    <property type="project" value="InterPro"/>
</dbReference>
<feature type="non-terminal residue" evidence="7">
    <location>
        <position position="1005"/>
    </location>
</feature>
<feature type="domain" description="ENPP1-3/EXOG-like endonuclease/phosphodiesterase" evidence="5">
    <location>
        <begin position="795"/>
        <end position="976"/>
    </location>
</feature>
<feature type="transmembrane region" description="Helical" evidence="4">
    <location>
        <begin position="358"/>
        <end position="376"/>
    </location>
</feature>
<evidence type="ECO:0000313" key="7">
    <source>
        <dbReference type="EMBL" id="GMH65358.1"/>
    </source>
</evidence>
<keyword evidence="4" id="KW-0812">Transmembrane</keyword>
<evidence type="ECO:0000259" key="6">
    <source>
        <dbReference type="SMART" id="SM00892"/>
    </source>
</evidence>
<dbReference type="SUPFAM" id="SSF49723">
    <property type="entry name" value="Lipase/lipooxygenase domain (PLAT/LH2 domain)"/>
    <property type="match status" value="1"/>
</dbReference>
<feature type="transmembrane region" description="Helical" evidence="4">
    <location>
        <begin position="158"/>
        <end position="183"/>
    </location>
</feature>